<dbReference type="Proteomes" id="UP000245626">
    <property type="component" value="Unassembled WGS sequence"/>
</dbReference>
<proteinExistence type="predicted"/>
<name>A0ACD0NXV2_9BASI</name>
<organism evidence="1 2">
    <name type="scientific">Violaceomyces palustris</name>
    <dbReference type="NCBI Taxonomy" id="1673888"/>
    <lineage>
        <taxon>Eukaryota</taxon>
        <taxon>Fungi</taxon>
        <taxon>Dikarya</taxon>
        <taxon>Basidiomycota</taxon>
        <taxon>Ustilaginomycotina</taxon>
        <taxon>Ustilaginomycetes</taxon>
        <taxon>Violaceomycetales</taxon>
        <taxon>Violaceomycetaceae</taxon>
        <taxon>Violaceomyces</taxon>
    </lineage>
</organism>
<evidence type="ECO:0000313" key="2">
    <source>
        <dbReference type="Proteomes" id="UP000245626"/>
    </source>
</evidence>
<dbReference type="EMBL" id="KZ819911">
    <property type="protein sequence ID" value="PWN50653.1"/>
    <property type="molecule type" value="Genomic_DNA"/>
</dbReference>
<gene>
    <name evidence="1" type="ORF">IE53DRAFT_84440</name>
</gene>
<reference evidence="1 2" key="1">
    <citation type="journal article" date="2018" name="Mol. Biol. Evol.">
        <title>Broad Genomic Sampling Reveals a Smut Pathogenic Ancestry of the Fungal Clade Ustilaginomycotina.</title>
        <authorList>
            <person name="Kijpornyongpan T."/>
            <person name="Mondo S.J."/>
            <person name="Barry K."/>
            <person name="Sandor L."/>
            <person name="Lee J."/>
            <person name="Lipzen A."/>
            <person name="Pangilinan J."/>
            <person name="LaButti K."/>
            <person name="Hainaut M."/>
            <person name="Henrissat B."/>
            <person name="Grigoriev I.V."/>
            <person name="Spatafora J.W."/>
            <person name="Aime M.C."/>
        </authorList>
    </citation>
    <scope>NUCLEOTIDE SEQUENCE [LARGE SCALE GENOMIC DNA]</scope>
    <source>
        <strain evidence="1 2">SA 807</strain>
    </source>
</reference>
<protein>
    <submittedName>
        <fullName evidence="1">Uncharacterized protein</fullName>
    </submittedName>
</protein>
<accession>A0ACD0NXV2</accession>
<evidence type="ECO:0000313" key="1">
    <source>
        <dbReference type="EMBL" id="PWN50653.1"/>
    </source>
</evidence>
<sequence>MHRILRADAHKVYKAVMAKKDQPSFTFFLPPLAWPEETESMFHIDRHAVRSREGSVGEEGRSTEPLSRSRAGPKKIKEIKKQIKEARKENPKIENLEGWGATRQTKAWKPSGVGRARGGAEGGFLKVRNRDRRLLFLTLAVRRNKGRSTTRS</sequence>
<keyword evidence="2" id="KW-1185">Reference proteome</keyword>